<comment type="caution">
    <text evidence="2">The sequence shown here is derived from an EMBL/GenBank/DDBJ whole genome shotgun (WGS) entry which is preliminary data.</text>
</comment>
<sequence length="147" mass="16715">MEFNIQLDDAHVVPVSVLCNFHSSLPTKPMRDEKELTVSASLIYVPYTKNSFKQGSEKLTMKLNLVRACRTLLIAVAILLCRFYSSEAHRGLLVHELRAPYRSPPPPPIRRPPIIPYYSYTRRSVHEERAPYRPPPPPPLPAQTTGP</sequence>
<dbReference type="EMBL" id="PYDT01000004">
    <property type="protein sequence ID" value="THU62844.1"/>
    <property type="molecule type" value="Genomic_DNA"/>
</dbReference>
<evidence type="ECO:0000313" key="2">
    <source>
        <dbReference type="EMBL" id="THU62844.1"/>
    </source>
</evidence>
<protein>
    <submittedName>
        <fullName evidence="2">Uncharacterized protein</fullName>
    </submittedName>
</protein>
<name>A0A4S8JN10_MUSBA</name>
<feature type="compositionally biased region" description="Pro residues" evidence="1">
    <location>
        <begin position="132"/>
        <end position="141"/>
    </location>
</feature>
<evidence type="ECO:0000313" key="3">
    <source>
        <dbReference type="Proteomes" id="UP000317650"/>
    </source>
</evidence>
<evidence type="ECO:0000256" key="1">
    <source>
        <dbReference type="SAM" id="MobiDB-lite"/>
    </source>
</evidence>
<feature type="region of interest" description="Disordered" evidence="1">
    <location>
        <begin position="126"/>
        <end position="147"/>
    </location>
</feature>
<dbReference type="AlphaFoldDB" id="A0A4S8JN10"/>
<dbReference type="Proteomes" id="UP000317650">
    <property type="component" value="Chromosome 1"/>
</dbReference>
<gene>
    <name evidence="2" type="ORF">C4D60_Mb01t09430</name>
</gene>
<organism evidence="2 3">
    <name type="scientific">Musa balbisiana</name>
    <name type="common">Banana</name>
    <dbReference type="NCBI Taxonomy" id="52838"/>
    <lineage>
        <taxon>Eukaryota</taxon>
        <taxon>Viridiplantae</taxon>
        <taxon>Streptophyta</taxon>
        <taxon>Embryophyta</taxon>
        <taxon>Tracheophyta</taxon>
        <taxon>Spermatophyta</taxon>
        <taxon>Magnoliopsida</taxon>
        <taxon>Liliopsida</taxon>
        <taxon>Zingiberales</taxon>
        <taxon>Musaceae</taxon>
        <taxon>Musa</taxon>
    </lineage>
</organism>
<accession>A0A4S8JN10</accession>
<proteinExistence type="predicted"/>
<keyword evidence="3" id="KW-1185">Reference proteome</keyword>
<reference evidence="2 3" key="1">
    <citation type="journal article" date="2019" name="Nat. Plants">
        <title>Genome sequencing of Musa balbisiana reveals subgenome evolution and function divergence in polyploid bananas.</title>
        <authorList>
            <person name="Yao X."/>
        </authorList>
    </citation>
    <scope>NUCLEOTIDE SEQUENCE [LARGE SCALE GENOMIC DNA]</scope>
    <source>
        <strain evidence="3">cv. DH-PKW</strain>
        <tissue evidence="2">Leaves</tissue>
    </source>
</reference>